<evidence type="ECO:0000313" key="2">
    <source>
        <dbReference type="Proteomes" id="UP001172721"/>
    </source>
</evidence>
<dbReference type="Proteomes" id="UP001172721">
    <property type="component" value="Unassembled WGS sequence"/>
</dbReference>
<dbReference type="SUPFAM" id="SSF51197">
    <property type="entry name" value="Clavaminate synthase-like"/>
    <property type="match status" value="1"/>
</dbReference>
<dbReference type="PANTHER" id="PTHR20883">
    <property type="entry name" value="PHYTANOYL-COA DIOXYGENASE DOMAIN CONTAINING 1"/>
    <property type="match status" value="1"/>
</dbReference>
<organism evidence="1 2">
    <name type="scientific">Fictibacillus fluitans</name>
    <dbReference type="NCBI Taxonomy" id="3058422"/>
    <lineage>
        <taxon>Bacteria</taxon>
        <taxon>Bacillati</taxon>
        <taxon>Bacillota</taxon>
        <taxon>Bacilli</taxon>
        <taxon>Bacillales</taxon>
        <taxon>Fictibacillaceae</taxon>
        <taxon>Fictibacillus</taxon>
    </lineage>
</organism>
<evidence type="ECO:0000313" key="1">
    <source>
        <dbReference type="EMBL" id="MDN4522974.1"/>
    </source>
</evidence>
<keyword evidence="2" id="KW-1185">Reference proteome</keyword>
<name>A0ABT8HQC5_9BACL</name>
<dbReference type="EMBL" id="JAUHTR010000001">
    <property type="protein sequence ID" value="MDN4522974.1"/>
    <property type="molecule type" value="Genomic_DNA"/>
</dbReference>
<sequence length="266" mass="30024">MIKTDIQNLLSREQIEFYINNGFVKIDNVLSKNDLTELQSIINDAMEAPANLSVQTDKKGGAYYRVLNQKVNLWRDHQGIAKFVLDSKLASIALKLSGSDGIRLFHDHALFKMPGDSKPTPWHQDFPYWPMNREAGKKALSIWIALDDVDETNGCMKFLPESHRIENLKPINLAEPANIFEQSSSVAIPKNSPVTIRMKAGSCTFHHGLTFHFAHSNTTDKPRRALVIIYMPDGTTFNGKNHIITDGLNLQKDERLQGELFPLLAK</sequence>
<keyword evidence="1" id="KW-0223">Dioxygenase</keyword>
<dbReference type="InterPro" id="IPR008775">
    <property type="entry name" value="Phytyl_CoA_dOase-like"/>
</dbReference>
<dbReference type="RefSeq" id="WP_301164043.1">
    <property type="nucleotide sequence ID" value="NZ_JAUHTR010000001.1"/>
</dbReference>
<reference evidence="1" key="1">
    <citation type="submission" date="2023-07" db="EMBL/GenBank/DDBJ databases">
        <title>Fictibacillus sp. isolated from freshwater pond.</title>
        <authorList>
            <person name="Kirdat K."/>
            <person name="Bhat A."/>
            <person name="Mourya A."/>
            <person name="Yadav A."/>
        </authorList>
    </citation>
    <scope>NUCLEOTIDE SEQUENCE</scope>
    <source>
        <strain evidence="1">NE201</strain>
    </source>
</reference>
<comment type="caution">
    <text evidence="1">The sequence shown here is derived from an EMBL/GenBank/DDBJ whole genome shotgun (WGS) entry which is preliminary data.</text>
</comment>
<dbReference type="PANTHER" id="PTHR20883:SF48">
    <property type="entry name" value="ECTOINE DIOXYGENASE"/>
    <property type="match status" value="1"/>
</dbReference>
<gene>
    <name evidence="1" type="ORF">QYB97_00730</name>
</gene>
<protein>
    <submittedName>
        <fullName evidence="1">Phytanoyl-CoA dioxygenase family protein</fullName>
    </submittedName>
</protein>
<proteinExistence type="predicted"/>
<keyword evidence="1" id="KW-0560">Oxidoreductase</keyword>
<dbReference type="Pfam" id="PF05721">
    <property type="entry name" value="PhyH"/>
    <property type="match status" value="1"/>
</dbReference>
<dbReference type="Gene3D" id="2.60.120.620">
    <property type="entry name" value="q2cbj1_9rhob like domain"/>
    <property type="match status" value="1"/>
</dbReference>
<accession>A0ABT8HQC5</accession>
<dbReference type="GO" id="GO:0051213">
    <property type="term" value="F:dioxygenase activity"/>
    <property type="evidence" value="ECO:0007669"/>
    <property type="project" value="UniProtKB-KW"/>
</dbReference>